<dbReference type="HOGENOM" id="CLU_1503052_0_0_1"/>
<dbReference type="OrthoDB" id="10544549at2759"/>
<organism evidence="1 2">
    <name type="scientific">Ajellomyces capsulatus (strain H143)</name>
    <name type="common">Darling's disease fungus</name>
    <name type="synonym">Histoplasma capsulatum</name>
    <dbReference type="NCBI Taxonomy" id="544712"/>
    <lineage>
        <taxon>Eukaryota</taxon>
        <taxon>Fungi</taxon>
        <taxon>Dikarya</taxon>
        <taxon>Ascomycota</taxon>
        <taxon>Pezizomycotina</taxon>
        <taxon>Eurotiomycetes</taxon>
        <taxon>Eurotiomycetidae</taxon>
        <taxon>Onygenales</taxon>
        <taxon>Ajellomycetaceae</taxon>
        <taxon>Histoplasma</taxon>
    </lineage>
</organism>
<proteinExistence type="predicted"/>
<protein>
    <submittedName>
        <fullName evidence="1">Uncharacterized protein</fullName>
    </submittedName>
</protein>
<dbReference type="Proteomes" id="UP000002624">
    <property type="component" value="Unassembled WGS sequence"/>
</dbReference>
<name>C6H6E7_AJECH</name>
<evidence type="ECO:0000313" key="2">
    <source>
        <dbReference type="Proteomes" id="UP000002624"/>
    </source>
</evidence>
<dbReference type="EMBL" id="GG692420">
    <property type="protein sequence ID" value="EER43968.1"/>
    <property type="molecule type" value="Genomic_DNA"/>
</dbReference>
<evidence type="ECO:0000313" key="1">
    <source>
        <dbReference type="EMBL" id="EER43968.1"/>
    </source>
</evidence>
<reference evidence="2" key="1">
    <citation type="submission" date="2009-05" db="EMBL/GenBank/DDBJ databases">
        <title>The genome sequence of Ajellomyces capsulatus strain H143.</title>
        <authorList>
            <person name="Champion M."/>
            <person name="Cuomo C.A."/>
            <person name="Ma L.-J."/>
            <person name="Henn M.R."/>
            <person name="Sil A."/>
            <person name="Goldman B."/>
            <person name="Young S.K."/>
            <person name="Kodira C.D."/>
            <person name="Zeng Q."/>
            <person name="Koehrsen M."/>
            <person name="Alvarado L."/>
            <person name="Berlin A.M."/>
            <person name="Borenstein D."/>
            <person name="Chen Z."/>
            <person name="Engels R."/>
            <person name="Freedman E."/>
            <person name="Gellesch M."/>
            <person name="Goldberg J."/>
            <person name="Griggs A."/>
            <person name="Gujja S."/>
            <person name="Heiman D.I."/>
            <person name="Hepburn T.A."/>
            <person name="Howarth C."/>
            <person name="Jen D."/>
            <person name="Larson L."/>
            <person name="Lewis B."/>
            <person name="Mehta T."/>
            <person name="Park D."/>
            <person name="Pearson M."/>
            <person name="Roberts A."/>
            <person name="Saif S."/>
            <person name="Shea T.D."/>
            <person name="Shenoy N."/>
            <person name="Sisk P."/>
            <person name="Stolte C."/>
            <person name="Sykes S."/>
            <person name="Walk T."/>
            <person name="White J."/>
            <person name="Yandava C."/>
            <person name="Klein B."/>
            <person name="McEwen J.G."/>
            <person name="Puccia R."/>
            <person name="Goldman G.H."/>
            <person name="Felipe M.S."/>
            <person name="Nino-Vega G."/>
            <person name="San-Blas G."/>
            <person name="Taylor J.W."/>
            <person name="Mendoza L."/>
            <person name="Galagan J.E."/>
            <person name="Nusbaum C."/>
            <person name="Birren B.W."/>
        </authorList>
    </citation>
    <scope>NUCLEOTIDE SEQUENCE [LARGE SCALE GENOMIC DNA]</scope>
    <source>
        <strain evidence="2">H143</strain>
    </source>
</reference>
<gene>
    <name evidence="1" type="ORF">HCDG_01998</name>
</gene>
<dbReference type="VEuPathDB" id="FungiDB:HCDG_01998"/>
<dbReference type="AlphaFoldDB" id="C6H6E7"/>
<sequence length="179" mass="20725">MFSREISDTDADTLNDTSLLLLRTCCEHPTTSAPELGQDLSLPGFRIRHYQESCSEKCFQNGVVRSVHKLQRIYILSIRHSRLASFYHNFTIMDEAIPQSWPWFLLNDGGDKTFNPEPTFRKPRLHSTSRQLSLLTTLRLEKYDKSSAAQNPFPKSMGHFHPMYREQKIEVPTHSGNWA</sequence>
<accession>C6H6E7</accession>